<organism evidence="1 2">
    <name type="scientific">Oedothorax gibbosus</name>
    <dbReference type="NCBI Taxonomy" id="931172"/>
    <lineage>
        <taxon>Eukaryota</taxon>
        <taxon>Metazoa</taxon>
        <taxon>Ecdysozoa</taxon>
        <taxon>Arthropoda</taxon>
        <taxon>Chelicerata</taxon>
        <taxon>Arachnida</taxon>
        <taxon>Araneae</taxon>
        <taxon>Araneomorphae</taxon>
        <taxon>Entelegynae</taxon>
        <taxon>Araneoidea</taxon>
        <taxon>Linyphiidae</taxon>
        <taxon>Erigoninae</taxon>
        <taxon>Oedothorax</taxon>
    </lineage>
</organism>
<name>A0AAV6UZ61_9ARAC</name>
<accession>A0AAV6UZ61</accession>
<sequence length="97" mass="10611">MIHPEVHQAGITYTSEEEITAIWNIRRGEDANLWFSVSLNAPVLFCTCSSKCSFESVAGAFDTIRGFVELIPILNGFVSAVYPSPPYTLEGTNVVLA</sequence>
<proteinExistence type="predicted"/>
<dbReference type="AlphaFoldDB" id="A0AAV6UZ61"/>
<gene>
    <name evidence="1" type="ORF">JTE90_016616</name>
</gene>
<protein>
    <submittedName>
        <fullName evidence="1">Uncharacterized protein</fullName>
    </submittedName>
</protein>
<reference evidence="1 2" key="1">
    <citation type="journal article" date="2022" name="Nat. Ecol. Evol.">
        <title>A masculinizing supergene underlies an exaggerated male reproductive morph in a spider.</title>
        <authorList>
            <person name="Hendrickx F."/>
            <person name="De Corte Z."/>
            <person name="Sonet G."/>
            <person name="Van Belleghem S.M."/>
            <person name="Kostlbacher S."/>
            <person name="Vangestel C."/>
        </authorList>
    </citation>
    <scope>NUCLEOTIDE SEQUENCE [LARGE SCALE GENOMIC DNA]</scope>
    <source>
        <strain evidence="1">W744_W776</strain>
    </source>
</reference>
<evidence type="ECO:0000313" key="1">
    <source>
        <dbReference type="EMBL" id="KAG8188949.1"/>
    </source>
</evidence>
<dbReference type="EMBL" id="JAFNEN010000226">
    <property type="protein sequence ID" value="KAG8188949.1"/>
    <property type="molecule type" value="Genomic_DNA"/>
</dbReference>
<dbReference type="Proteomes" id="UP000827092">
    <property type="component" value="Unassembled WGS sequence"/>
</dbReference>
<evidence type="ECO:0000313" key="2">
    <source>
        <dbReference type="Proteomes" id="UP000827092"/>
    </source>
</evidence>
<comment type="caution">
    <text evidence="1">The sequence shown here is derived from an EMBL/GenBank/DDBJ whole genome shotgun (WGS) entry which is preliminary data.</text>
</comment>
<keyword evidence="2" id="KW-1185">Reference proteome</keyword>